<sequence>MPIDGDASRLVRPYLVVAERRAREQAARLFAYQGGVSVYVS</sequence>
<evidence type="ECO:0000313" key="1">
    <source>
        <dbReference type="EMBL" id="MFC6064847.1"/>
    </source>
</evidence>
<name>A0ABW1MNB3_9ACTN</name>
<evidence type="ECO:0000313" key="2">
    <source>
        <dbReference type="Proteomes" id="UP001596139"/>
    </source>
</evidence>
<protein>
    <submittedName>
        <fullName evidence="1">Uncharacterized protein</fullName>
    </submittedName>
</protein>
<organism evidence="1 2">
    <name type="scientific">Streptomyces ochraceiscleroticus</name>
    <dbReference type="NCBI Taxonomy" id="47761"/>
    <lineage>
        <taxon>Bacteria</taxon>
        <taxon>Bacillati</taxon>
        <taxon>Actinomycetota</taxon>
        <taxon>Actinomycetes</taxon>
        <taxon>Kitasatosporales</taxon>
        <taxon>Streptomycetaceae</taxon>
        <taxon>Streptomyces</taxon>
    </lineage>
</organism>
<dbReference type="RefSeq" id="WP_281179296.1">
    <property type="nucleotide sequence ID" value="NZ_JBHSPX010000006.1"/>
</dbReference>
<comment type="caution">
    <text evidence="1">The sequence shown here is derived from an EMBL/GenBank/DDBJ whole genome shotgun (WGS) entry which is preliminary data.</text>
</comment>
<keyword evidence="2" id="KW-1185">Reference proteome</keyword>
<gene>
    <name evidence="1" type="ORF">ACFP4F_20165</name>
</gene>
<reference evidence="2" key="1">
    <citation type="journal article" date="2019" name="Int. J. Syst. Evol. Microbiol.">
        <title>The Global Catalogue of Microorganisms (GCM) 10K type strain sequencing project: providing services to taxonomists for standard genome sequencing and annotation.</title>
        <authorList>
            <consortium name="The Broad Institute Genomics Platform"/>
            <consortium name="The Broad Institute Genome Sequencing Center for Infectious Disease"/>
            <person name="Wu L."/>
            <person name="Ma J."/>
        </authorList>
    </citation>
    <scope>NUCLEOTIDE SEQUENCE [LARGE SCALE GENOMIC DNA]</scope>
    <source>
        <strain evidence="2">CGMCC 1.15180</strain>
    </source>
</reference>
<dbReference type="Proteomes" id="UP001596139">
    <property type="component" value="Unassembled WGS sequence"/>
</dbReference>
<proteinExistence type="predicted"/>
<dbReference type="EMBL" id="JBHSPX010000006">
    <property type="protein sequence ID" value="MFC6064847.1"/>
    <property type="molecule type" value="Genomic_DNA"/>
</dbReference>
<accession>A0ABW1MNB3</accession>